<gene>
    <name evidence="1" type="ORF">SAMN05216325_14013</name>
</gene>
<dbReference type="EMBL" id="FOCP01000040">
    <property type="protein sequence ID" value="SEN71791.1"/>
    <property type="molecule type" value="Genomic_DNA"/>
</dbReference>
<dbReference type="AlphaFoldDB" id="A0A1H8ITQ2"/>
<name>A0A1H8ITQ2_9PROT</name>
<proteinExistence type="predicted"/>
<protein>
    <submittedName>
        <fullName evidence="1">Uncharacterized protein</fullName>
    </submittedName>
</protein>
<dbReference type="RefSeq" id="WP_090634786.1">
    <property type="nucleotide sequence ID" value="NZ_FOCP01000040.1"/>
</dbReference>
<accession>A0A1H8ITQ2</accession>
<reference evidence="1 2" key="1">
    <citation type="submission" date="2016-10" db="EMBL/GenBank/DDBJ databases">
        <authorList>
            <person name="de Groot N.N."/>
        </authorList>
    </citation>
    <scope>NUCLEOTIDE SEQUENCE [LARGE SCALE GENOMIC DNA]</scope>
    <source>
        <strain evidence="1 2">Nm22</strain>
    </source>
</reference>
<dbReference type="Proteomes" id="UP000199459">
    <property type="component" value="Unassembled WGS sequence"/>
</dbReference>
<evidence type="ECO:0000313" key="1">
    <source>
        <dbReference type="EMBL" id="SEN71791.1"/>
    </source>
</evidence>
<dbReference type="STRING" id="917.SAMN05216326_12525"/>
<organism evidence="1 2">
    <name type="scientific">Nitrosomonas marina</name>
    <dbReference type="NCBI Taxonomy" id="917"/>
    <lineage>
        <taxon>Bacteria</taxon>
        <taxon>Pseudomonadati</taxon>
        <taxon>Pseudomonadota</taxon>
        <taxon>Betaproteobacteria</taxon>
        <taxon>Nitrosomonadales</taxon>
        <taxon>Nitrosomonadaceae</taxon>
        <taxon>Nitrosomonas</taxon>
    </lineage>
</organism>
<sequence length="158" mass="18075">MNTNNTSLQRWVSQYPAIAEIVSRHSVSHNENFIFEPENLAGFISDLTGYFAAEHSHKIQTGELYYMQDSRNILGNNMLFWRKGCQGYTQCIADAEVFTADEAIRQMISRRSDIPWRKDYIDGIASLSVDTQRADIRAANMLPPSQRNDLPESLRDQA</sequence>
<evidence type="ECO:0000313" key="2">
    <source>
        <dbReference type="Proteomes" id="UP000199459"/>
    </source>
</evidence>
<dbReference type="OrthoDB" id="9020461at2"/>